<feature type="domain" description="Disintegrin" evidence="8">
    <location>
        <begin position="563"/>
        <end position="648"/>
    </location>
</feature>
<evidence type="ECO:0000256" key="5">
    <source>
        <dbReference type="SAM" id="MobiDB-lite"/>
    </source>
</evidence>
<evidence type="ECO:0000256" key="3">
    <source>
        <dbReference type="ARBA" id="ARBA00074021"/>
    </source>
</evidence>
<keyword evidence="6" id="KW-0812">Transmembrane</keyword>
<dbReference type="InterPro" id="IPR036436">
    <property type="entry name" value="Disintegrin_dom_sf"/>
</dbReference>
<evidence type="ECO:0000256" key="2">
    <source>
        <dbReference type="ARBA" id="ARBA00056552"/>
    </source>
</evidence>
<evidence type="ECO:0000313" key="11">
    <source>
        <dbReference type="Proteomes" id="UP000193560"/>
    </source>
</evidence>
<dbReference type="SUPFAM" id="SSF55486">
    <property type="entry name" value="Metalloproteases ('zincins'), catalytic domain"/>
    <property type="match status" value="1"/>
</dbReference>
<feature type="transmembrane region" description="Helical" evidence="6">
    <location>
        <begin position="748"/>
        <end position="769"/>
    </location>
</feature>
<evidence type="ECO:0000313" key="10">
    <source>
        <dbReference type="EMBL" id="ORZ23279.1"/>
    </source>
</evidence>
<name>A0A1X2IW44_9FUNG</name>
<dbReference type="FunFam" id="4.10.70.10:FF:000003">
    <property type="entry name" value="Disintegrin and metalloproteinase domain-containing protein 17"/>
    <property type="match status" value="1"/>
</dbReference>
<dbReference type="GO" id="GO:0006508">
    <property type="term" value="P:proteolysis"/>
    <property type="evidence" value="ECO:0007669"/>
    <property type="project" value="InterPro"/>
</dbReference>
<dbReference type="PANTHER" id="PTHR11905:SF159">
    <property type="entry name" value="ADAM METALLOPROTEASE"/>
    <property type="match status" value="1"/>
</dbReference>
<dbReference type="PANTHER" id="PTHR11905">
    <property type="entry name" value="ADAM A DISINTEGRIN AND METALLOPROTEASE DOMAIN"/>
    <property type="match status" value="1"/>
</dbReference>
<keyword evidence="4" id="KW-0862">Zinc</keyword>
<evidence type="ECO:0000256" key="6">
    <source>
        <dbReference type="SAM" id="Phobius"/>
    </source>
</evidence>
<keyword evidence="7" id="KW-0732">Signal</keyword>
<dbReference type="PROSITE" id="PS50215">
    <property type="entry name" value="ADAM_MEPRO"/>
    <property type="match status" value="1"/>
</dbReference>
<dbReference type="PROSITE" id="PS50214">
    <property type="entry name" value="DISINTEGRIN_2"/>
    <property type="match status" value="1"/>
</dbReference>
<dbReference type="Gene3D" id="4.10.70.10">
    <property type="entry name" value="Disintegrin domain"/>
    <property type="match status" value="1"/>
</dbReference>
<evidence type="ECO:0000256" key="4">
    <source>
        <dbReference type="PROSITE-ProRule" id="PRU00276"/>
    </source>
</evidence>
<dbReference type="GO" id="GO:0046872">
    <property type="term" value="F:metal ion binding"/>
    <property type="evidence" value="ECO:0007669"/>
    <property type="project" value="UniProtKB-KW"/>
</dbReference>
<dbReference type="STRING" id="90262.A0A1X2IW44"/>
<feature type="active site" evidence="4">
    <location>
        <position position="481"/>
    </location>
</feature>
<dbReference type="Pfam" id="PF00200">
    <property type="entry name" value="Disintegrin"/>
    <property type="match status" value="1"/>
</dbReference>
<feature type="binding site" evidence="4">
    <location>
        <position position="490"/>
    </location>
    <ligand>
        <name>Zn(2+)</name>
        <dbReference type="ChEBI" id="CHEBI:29105"/>
        <note>catalytic</note>
    </ligand>
</feature>
<feature type="compositionally biased region" description="Polar residues" evidence="5">
    <location>
        <begin position="848"/>
        <end position="872"/>
    </location>
</feature>
<comment type="caution">
    <text evidence="10">The sequence shown here is derived from an EMBL/GenBank/DDBJ whole genome shotgun (WGS) entry which is preliminary data.</text>
</comment>
<dbReference type="SMART" id="SM00050">
    <property type="entry name" value="DISIN"/>
    <property type="match status" value="1"/>
</dbReference>
<sequence>MVFKLPFGLILCIITLLSLGGTLGHSLNNRRLLRVEALNKVTLDIAPRPDTFFTKRSITPNRHHKPKAQSIEHDDILRLSLDAYNQTHHLHLVPNHDLFHPQAVTNLDGKESPLQPQDYRVYRGYVVDPAFSQERWTEDQTGMRRDFTEDQDHGILGWARVLVRHDIKHSMNYPIFEGAFMVDDDIYHVKASQNYQRVKRSDDADLHHGYDTINDVHMVIYRDSDTVIVPVAKRDGTVNYDQGACGYDQLPYNSMSSYYDPLLSSNSDSGMMMAMPNKYNPNPSPLFSSHYQRRQHYDNYNGIEHSAMMGALAKRDVPSGCPKTKKINYMGAAADCTYTKYYQDDVKARMQIINDWNSASALYEKQLNIGLGLINVTIMNSTCPTTIDRNNPWNRGCSDSYRLSNRLSDFSRWRGNIGKDGAGLWHLMTNCPSGAELGVAWTKALCTSSATAQSTGGSTEYVSGTGVSSVIRDEWKVVAHEIGHGFGAMHDCTAQNCPCSGSGCQCCPLSSTECDAGGSYIMDPVNNASATEFSPCTLNTICGLFSSLGSCLQDPGTRPTTGLKMCGNGIIEDGEDCDPNGKDTECCDAKTCKFKPNAKCDDYNDLCCEKCQPRPANYECRPSSGTCDIAEVCDGNSGQCPVDKFKDDGSSCGDGVQCASGQCTSRDLQCRKRGLSMNITHACSGITGGGSCQMYCSNPHGFSSCYIFTGHFLDGTPCDVGGVCKQGQCNMDNFGNNVKNWIDNNLKIVIPVAIVVGLLLLCCISRCIFSGNREYRNINGGGTYVMTTFPGQPPPGGVYAPPPPVGQYYTPPPPSNSGWVDPAMYNGPSPTVPPPSYTPNPGYRDSAYTVNPANQWTNNNSSSGTPLQNNHGGTRPYNEGTV</sequence>
<feature type="chain" id="PRO_5012394484" description="Disintegrin and metalloproteinase domain-containing protein B" evidence="7">
    <location>
        <begin position="25"/>
        <end position="882"/>
    </location>
</feature>
<dbReference type="GO" id="GO:0004222">
    <property type="term" value="F:metalloendopeptidase activity"/>
    <property type="evidence" value="ECO:0007669"/>
    <property type="project" value="InterPro"/>
</dbReference>
<gene>
    <name evidence="10" type="ORF">BCR42DRAFT_366882</name>
</gene>
<evidence type="ECO:0000259" key="9">
    <source>
        <dbReference type="PROSITE" id="PS50215"/>
    </source>
</evidence>
<keyword evidence="11" id="KW-1185">Reference proteome</keyword>
<dbReference type="Proteomes" id="UP000193560">
    <property type="component" value="Unassembled WGS sequence"/>
</dbReference>
<dbReference type="Gene3D" id="3.40.390.10">
    <property type="entry name" value="Collagenase (Catalytic Domain)"/>
    <property type="match status" value="1"/>
</dbReference>
<evidence type="ECO:0000259" key="8">
    <source>
        <dbReference type="PROSITE" id="PS50214"/>
    </source>
</evidence>
<dbReference type="InterPro" id="IPR001762">
    <property type="entry name" value="Disintegrin_dom"/>
</dbReference>
<keyword evidence="6" id="KW-0472">Membrane</keyword>
<dbReference type="InterPro" id="IPR002870">
    <property type="entry name" value="Peptidase_M12B_N"/>
</dbReference>
<keyword evidence="6" id="KW-1133">Transmembrane helix</keyword>
<feature type="signal peptide" evidence="7">
    <location>
        <begin position="1"/>
        <end position="24"/>
    </location>
</feature>
<dbReference type="EMBL" id="MCGE01000003">
    <property type="protein sequence ID" value="ORZ23279.1"/>
    <property type="molecule type" value="Genomic_DNA"/>
</dbReference>
<comment type="function">
    <text evidence="2">Probable zinc protease.</text>
</comment>
<feature type="binding site" evidence="4">
    <location>
        <position position="484"/>
    </location>
    <ligand>
        <name>Zn(2+)</name>
        <dbReference type="ChEBI" id="CHEBI:29105"/>
        <note>catalytic</note>
    </ligand>
</feature>
<dbReference type="Pfam" id="PF01562">
    <property type="entry name" value="Pep_M12B_propep"/>
    <property type="match status" value="1"/>
</dbReference>
<comment type="caution">
    <text evidence="4">Lacks conserved residue(s) required for the propagation of feature annotation.</text>
</comment>
<reference evidence="10 11" key="1">
    <citation type="submission" date="2016-07" db="EMBL/GenBank/DDBJ databases">
        <title>Pervasive Adenine N6-methylation of Active Genes in Fungi.</title>
        <authorList>
            <consortium name="DOE Joint Genome Institute"/>
            <person name="Mondo S.J."/>
            <person name="Dannebaum R.O."/>
            <person name="Kuo R.C."/>
            <person name="Labutti K."/>
            <person name="Haridas S."/>
            <person name="Kuo A."/>
            <person name="Salamov A."/>
            <person name="Ahrendt S.R."/>
            <person name="Lipzen A."/>
            <person name="Sullivan W."/>
            <person name="Andreopoulos W.B."/>
            <person name="Clum A."/>
            <person name="Lindquist E."/>
            <person name="Daum C."/>
            <person name="Ramamoorthy G.K."/>
            <person name="Gryganskyi A."/>
            <person name="Culley D."/>
            <person name="Magnuson J.K."/>
            <person name="James T.Y."/>
            <person name="O'Malley M.A."/>
            <person name="Stajich J.E."/>
            <person name="Spatafora J.W."/>
            <person name="Visel A."/>
            <person name="Grigoriev I.V."/>
        </authorList>
    </citation>
    <scope>NUCLEOTIDE SEQUENCE [LARGE SCALE GENOMIC DNA]</scope>
    <source>
        <strain evidence="10 11">NRRL 1336</strain>
    </source>
</reference>
<feature type="region of interest" description="Disordered" evidence="5">
    <location>
        <begin position="830"/>
        <end position="882"/>
    </location>
</feature>
<dbReference type="Pfam" id="PF13688">
    <property type="entry name" value="Reprolysin_5"/>
    <property type="match status" value="1"/>
</dbReference>
<dbReference type="InterPro" id="IPR024079">
    <property type="entry name" value="MetalloPept_cat_dom_sf"/>
</dbReference>
<dbReference type="SUPFAM" id="SSF57552">
    <property type="entry name" value="Blood coagulation inhibitor (disintegrin)"/>
    <property type="match status" value="1"/>
</dbReference>
<feature type="binding site" evidence="4">
    <location>
        <position position="480"/>
    </location>
    <ligand>
        <name>Zn(2+)</name>
        <dbReference type="ChEBI" id="CHEBI:29105"/>
        <note>catalytic</note>
    </ligand>
</feature>
<accession>A0A1X2IW44</accession>
<evidence type="ECO:0000256" key="7">
    <source>
        <dbReference type="SAM" id="SignalP"/>
    </source>
</evidence>
<dbReference type="AlphaFoldDB" id="A0A1X2IW44"/>
<keyword evidence="4" id="KW-0479">Metal-binding</keyword>
<organism evidence="10 11">
    <name type="scientific">Absidia repens</name>
    <dbReference type="NCBI Taxonomy" id="90262"/>
    <lineage>
        <taxon>Eukaryota</taxon>
        <taxon>Fungi</taxon>
        <taxon>Fungi incertae sedis</taxon>
        <taxon>Mucoromycota</taxon>
        <taxon>Mucoromycotina</taxon>
        <taxon>Mucoromycetes</taxon>
        <taxon>Mucorales</taxon>
        <taxon>Cunninghamellaceae</taxon>
        <taxon>Absidia</taxon>
    </lineage>
</organism>
<proteinExistence type="predicted"/>
<dbReference type="OrthoDB" id="5951731at2759"/>
<feature type="domain" description="Peptidase M12B" evidence="9">
    <location>
        <begin position="325"/>
        <end position="541"/>
    </location>
</feature>
<keyword evidence="1" id="KW-1015">Disulfide bond</keyword>
<evidence type="ECO:0000256" key="1">
    <source>
        <dbReference type="ARBA" id="ARBA00023157"/>
    </source>
</evidence>
<dbReference type="InterPro" id="IPR001590">
    <property type="entry name" value="Peptidase_M12B"/>
</dbReference>
<protein>
    <recommendedName>
        <fullName evidence="3">Disintegrin and metalloproteinase domain-containing protein B</fullName>
    </recommendedName>
</protein>